<reference evidence="1 2" key="1">
    <citation type="submission" date="2023-02" db="EMBL/GenBank/DDBJ databases">
        <title>Genome sequence of Sphingomonas naphthae.</title>
        <authorList>
            <person name="Kim S."/>
            <person name="Heo J."/>
            <person name="Kwon S.-W."/>
        </authorList>
    </citation>
    <scope>NUCLEOTIDE SEQUENCE [LARGE SCALE GENOMIC DNA]</scope>
    <source>
        <strain evidence="1 2">KACC 18716</strain>
        <plasmid evidence="1 2">unnamed1</plasmid>
    </source>
</reference>
<keyword evidence="2" id="KW-1185">Reference proteome</keyword>
<proteinExistence type="predicted"/>
<name>A0ABY7TR54_9SPHN</name>
<geneLocation type="plasmid" evidence="1 2">
    <name>unnamed1</name>
</geneLocation>
<protein>
    <submittedName>
        <fullName evidence="1">Uncharacterized protein</fullName>
    </submittedName>
</protein>
<gene>
    <name evidence="1" type="ORF">PQ455_19405</name>
</gene>
<sequence length="65" mass="7282">MLKTRMRRLVAQNDDAAARLRKIALSITNLIDEDLLDLADIFKASPASPLGEMARSEMAKRNIKL</sequence>
<evidence type="ECO:0000313" key="2">
    <source>
        <dbReference type="Proteomes" id="UP001220395"/>
    </source>
</evidence>
<keyword evidence="1" id="KW-0614">Plasmid</keyword>
<accession>A0ABY7TR54</accession>
<dbReference type="RefSeq" id="WP_273691883.1">
    <property type="nucleotide sequence ID" value="NZ_CP117412.1"/>
</dbReference>
<dbReference type="EMBL" id="CP117412">
    <property type="protein sequence ID" value="WCT75707.1"/>
    <property type="molecule type" value="Genomic_DNA"/>
</dbReference>
<dbReference type="Proteomes" id="UP001220395">
    <property type="component" value="Plasmid unnamed1"/>
</dbReference>
<evidence type="ECO:0000313" key="1">
    <source>
        <dbReference type="EMBL" id="WCT75707.1"/>
    </source>
</evidence>
<organism evidence="1 2">
    <name type="scientific">Sphingomonas naphthae</name>
    <dbReference type="NCBI Taxonomy" id="1813468"/>
    <lineage>
        <taxon>Bacteria</taxon>
        <taxon>Pseudomonadati</taxon>
        <taxon>Pseudomonadota</taxon>
        <taxon>Alphaproteobacteria</taxon>
        <taxon>Sphingomonadales</taxon>
        <taxon>Sphingomonadaceae</taxon>
        <taxon>Sphingomonas</taxon>
    </lineage>
</organism>